<dbReference type="AlphaFoldDB" id="A0ABD2XEZ4"/>
<dbReference type="Proteomes" id="UP001627154">
    <property type="component" value="Unassembled WGS sequence"/>
</dbReference>
<gene>
    <name evidence="1" type="ORF">TKK_003720</name>
</gene>
<comment type="caution">
    <text evidence="1">The sequence shown here is derived from an EMBL/GenBank/DDBJ whole genome shotgun (WGS) entry which is preliminary data.</text>
</comment>
<sequence>MFHLERRKNLSSLIVTIYIRYETYKNLTMDVYTMVKRRCKCLKLMYRKKNQPFRKSIYYYFLRLSFNKKLQR</sequence>
<evidence type="ECO:0000313" key="1">
    <source>
        <dbReference type="EMBL" id="KAL3403439.1"/>
    </source>
</evidence>
<reference evidence="1 2" key="1">
    <citation type="journal article" date="2024" name="bioRxiv">
        <title>A reference genome for Trichogramma kaykai: A tiny desert-dwelling parasitoid wasp with competing sex-ratio distorters.</title>
        <authorList>
            <person name="Culotta J."/>
            <person name="Lindsey A.R."/>
        </authorList>
    </citation>
    <scope>NUCLEOTIDE SEQUENCE [LARGE SCALE GENOMIC DNA]</scope>
    <source>
        <strain evidence="1 2">KSX58</strain>
    </source>
</reference>
<organism evidence="1 2">
    <name type="scientific">Trichogramma kaykai</name>
    <dbReference type="NCBI Taxonomy" id="54128"/>
    <lineage>
        <taxon>Eukaryota</taxon>
        <taxon>Metazoa</taxon>
        <taxon>Ecdysozoa</taxon>
        <taxon>Arthropoda</taxon>
        <taxon>Hexapoda</taxon>
        <taxon>Insecta</taxon>
        <taxon>Pterygota</taxon>
        <taxon>Neoptera</taxon>
        <taxon>Endopterygota</taxon>
        <taxon>Hymenoptera</taxon>
        <taxon>Apocrita</taxon>
        <taxon>Proctotrupomorpha</taxon>
        <taxon>Chalcidoidea</taxon>
        <taxon>Trichogrammatidae</taxon>
        <taxon>Trichogramma</taxon>
    </lineage>
</organism>
<protein>
    <submittedName>
        <fullName evidence="1">Uncharacterized protein</fullName>
    </submittedName>
</protein>
<keyword evidence="2" id="KW-1185">Reference proteome</keyword>
<name>A0ABD2XEZ4_9HYME</name>
<accession>A0ABD2XEZ4</accession>
<proteinExistence type="predicted"/>
<evidence type="ECO:0000313" key="2">
    <source>
        <dbReference type="Proteomes" id="UP001627154"/>
    </source>
</evidence>
<dbReference type="EMBL" id="JBJJXI010000030">
    <property type="protein sequence ID" value="KAL3403439.1"/>
    <property type="molecule type" value="Genomic_DNA"/>
</dbReference>